<reference evidence="3" key="1">
    <citation type="journal article" date="2019" name="Int. J. Syst. Evol. Microbiol.">
        <title>The Global Catalogue of Microorganisms (GCM) 10K type strain sequencing project: providing services to taxonomists for standard genome sequencing and annotation.</title>
        <authorList>
            <consortium name="The Broad Institute Genomics Platform"/>
            <consortium name="The Broad Institute Genome Sequencing Center for Infectious Disease"/>
            <person name="Wu L."/>
            <person name="Ma J."/>
        </authorList>
    </citation>
    <scope>NUCLEOTIDE SEQUENCE [LARGE SCALE GENOMIC DNA]</scope>
    <source>
        <strain evidence="3">CECT 8482</strain>
    </source>
</reference>
<organism evidence="2 3">
    <name type="scientific">Paracoccus cavernae</name>
    <dbReference type="NCBI Taxonomy" id="1571207"/>
    <lineage>
        <taxon>Bacteria</taxon>
        <taxon>Pseudomonadati</taxon>
        <taxon>Pseudomonadota</taxon>
        <taxon>Alphaproteobacteria</taxon>
        <taxon>Rhodobacterales</taxon>
        <taxon>Paracoccaceae</taxon>
        <taxon>Paracoccus</taxon>
    </lineage>
</organism>
<name>A0ABT8D9H2_9RHOB</name>
<comment type="caution">
    <text evidence="2">The sequence shown here is derived from an EMBL/GenBank/DDBJ whole genome shotgun (WGS) entry which is preliminary data.</text>
</comment>
<keyword evidence="3" id="KW-1185">Reference proteome</keyword>
<gene>
    <name evidence="2" type="ORF">QWZ10_19905</name>
</gene>
<evidence type="ECO:0000313" key="2">
    <source>
        <dbReference type="EMBL" id="MDN3713434.1"/>
    </source>
</evidence>
<evidence type="ECO:0000313" key="3">
    <source>
        <dbReference type="Proteomes" id="UP001243846"/>
    </source>
</evidence>
<accession>A0ABT8D9H2</accession>
<evidence type="ECO:0000256" key="1">
    <source>
        <dbReference type="SAM" id="MobiDB-lite"/>
    </source>
</evidence>
<proteinExistence type="predicted"/>
<sequence length="67" mass="6990">MGYFNRLGAALLGQGGVKAAVSDSPPSYELTDPRIVELMTALGRIESGHRSRSPAPCATRPSFAVSA</sequence>
<protein>
    <submittedName>
        <fullName evidence="2">Uncharacterized protein</fullName>
    </submittedName>
</protein>
<feature type="region of interest" description="Disordered" evidence="1">
    <location>
        <begin position="47"/>
        <end position="67"/>
    </location>
</feature>
<dbReference type="EMBL" id="JAUFRC010000001">
    <property type="protein sequence ID" value="MDN3713434.1"/>
    <property type="molecule type" value="Genomic_DNA"/>
</dbReference>
<dbReference type="Proteomes" id="UP001243846">
    <property type="component" value="Unassembled WGS sequence"/>
</dbReference>